<reference evidence="1" key="1">
    <citation type="submission" date="2021-01" db="EMBL/GenBank/DDBJ databases">
        <title>Metabolic potential, ecology and presence of endohyphal bacteria is reflected in genomic diversity of Mucoromycotina.</title>
        <authorList>
            <person name="Muszewska A."/>
            <person name="Okrasinska A."/>
            <person name="Steczkiewicz K."/>
            <person name="Drgas O."/>
            <person name="Orlowska M."/>
            <person name="Perlinska-Lenart U."/>
            <person name="Aleksandrzak-Piekarczyk T."/>
            <person name="Szatraj K."/>
            <person name="Zielenkiewicz U."/>
            <person name="Pilsyk S."/>
            <person name="Malc E."/>
            <person name="Mieczkowski P."/>
            <person name="Kruszewska J.S."/>
            <person name="Biernat P."/>
            <person name="Pawlowska J."/>
        </authorList>
    </citation>
    <scope>NUCLEOTIDE SEQUENCE</scope>
    <source>
        <strain evidence="1">WA0000018081</strain>
    </source>
</reference>
<evidence type="ECO:0000313" key="2">
    <source>
        <dbReference type="Proteomes" id="UP000613177"/>
    </source>
</evidence>
<organism evidence="1 2">
    <name type="scientific">Thamnidium elegans</name>
    <dbReference type="NCBI Taxonomy" id="101142"/>
    <lineage>
        <taxon>Eukaryota</taxon>
        <taxon>Fungi</taxon>
        <taxon>Fungi incertae sedis</taxon>
        <taxon>Mucoromycota</taxon>
        <taxon>Mucoromycotina</taxon>
        <taxon>Mucoromycetes</taxon>
        <taxon>Mucorales</taxon>
        <taxon>Mucorineae</taxon>
        <taxon>Mucoraceae</taxon>
        <taxon>Thamnidium</taxon>
    </lineage>
</organism>
<dbReference type="EMBL" id="JAEPRE010000180">
    <property type="protein sequence ID" value="KAG2230847.1"/>
    <property type="molecule type" value="Genomic_DNA"/>
</dbReference>
<gene>
    <name evidence="1" type="ORF">INT48_009228</name>
</gene>
<proteinExistence type="predicted"/>
<protein>
    <submittedName>
        <fullName evidence="1">Uncharacterized protein</fullName>
    </submittedName>
</protein>
<keyword evidence="2" id="KW-1185">Reference proteome</keyword>
<dbReference type="AlphaFoldDB" id="A0A8H7SMG9"/>
<name>A0A8H7SMG9_9FUNG</name>
<evidence type="ECO:0000313" key="1">
    <source>
        <dbReference type="EMBL" id="KAG2230847.1"/>
    </source>
</evidence>
<accession>A0A8H7SMG9</accession>
<dbReference type="Proteomes" id="UP000613177">
    <property type="component" value="Unassembled WGS sequence"/>
</dbReference>
<comment type="caution">
    <text evidence="1">The sequence shown here is derived from an EMBL/GenBank/DDBJ whole genome shotgun (WGS) entry which is preliminary data.</text>
</comment>
<sequence>MICESDQLSWGCTLGYDEAKTAEPNPNIGALASDFLRLVVMATKIIGKSEMHYILAFQIRGYLSKKMPNSSFYTMIKVSEIARFQDEAELKEPESSSFDISTIQSIKDGFMNRL</sequence>